<feature type="transmembrane region" description="Helical" evidence="1">
    <location>
        <begin position="152"/>
        <end position="173"/>
    </location>
</feature>
<gene>
    <name evidence="2" type="ORF">C7S16_6732</name>
</gene>
<feature type="transmembrane region" description="Helical" evidence="1">
    <location>
        <begin position="112"/>
        <end position="132"/>
    </location>
</feature>
<dbReference type="AlphaFoldDB" id="A0AAW9CJB9"/>
<dbReference type="RefSeq" id="WP_025987463.1">
    <property type="nucleotide sequence ID" value="NZ_JANUQN010000008.1"/>
</dbReference>
<organism evidence="2 3">
    <name type="scientific">Burkholderia thailandensis</name>
    <dbReference type="NCBI Taxonomy" id="57975"/>
    <lineage>
        <taxon>Bacteria</taxon>
        <taxon>Pseudomonadati</taxon>
        <taxon>Pseudomonadota</taxon>
        <taxon>Betaproteobacteria</taxon>
        <taxon>Burkholderiales</taxon>
        <taxon>Burkholderiaceae</taxon>
        <taxon>Burkholderia</taxon>
        <taxon>pseudomallei group</taxon>
    </lineage>
</organism>
<feature type="transmembrane region" description="Helical" evidence="1">
    <location>
        <begin position="80"/>
        <end position="100"/>
    </location>
</feature>
<sequence length="215" mass="23328">MIAAPVLHTLLLRILHWLRHHTRGFVRSDFWPGRAFLDAFVAFAAWALPAIAGVVVTDWLHGRQPVTYLQTAIQEGIGPHIWNVFGALGMVLFGLLVAAPRQRWLALAAYQVMLNTYSFGALGLGLLLGQWICIGAPPASGLLHASMRAAGIGALFSIAFGLNLAAWYVAFLASPKRMHTGFMLKIAQCAPQFRLPLAATIVAAALASLYLYLGR</sequence>
<feature type="transmembrane region" description="Helical" evidence="1">
    <location>
        <begin position="35"/>
        <end position="60"/>
    </location>
</feature>
<keyword evidence="1" id="KW-0812">Transmembrane</keyword>
<evidence type="ECO:0000313" key="2">
    <source>
        <dbReference type="EMBL" id="MDW9250679.1"/>
    </source>
</evidence>
<dbReference type="Proteomes" id="UP001272137">
    <property type="component" value="Unassembled WGS sequence"/>
</dbReference>
<comment type="caution">
    <text evidence="2">The sequence shown here is derived from an EMBL/GenBank/DDBJ whole genome shotgun (WGS) entry which is preliminary data.</text>
</comment>
<name>A0AAW9CJB9_BURTH</name>
<reference evidence="2" key="1">
    <citation type="submission" date="2018-08" db="EMBL/GenBank/DDBJ databases">
        <title>Identification of Burkholderia cepacia strains that express a Burkholderia pseudomallei-like capsular polysaccharide.</title>
        <authorList>
            <person name="Burtnick M.N."/>
            <person name="Vongsouvath M."/>
            <person name="Newton P."/>
            <person name="Wuthiekanun V."/>
            <person name="Limmathurotsakul D."/>
            <person name="Brett P.J."/>
            <person name="Chantratita N."/>
            <person name="Dance D.A."/>
        </authorList>
    </citation>
    <scope>NUCLEOTIDE SEQUENCE</scope>
    <source>
        <strain evidence="2">SBXCC001</strain>
    </source>
</reference>
<dbReference type="EMBL" id="QXCT01000001">
    <property type="protein sequence ID" value="MDW9250679.1"/>
    <property type="molecule type" value="Genomic_DNA"/>
</dbReference>
<evidence type="ECO:0000313" key="3">
    <source>
        <dbReference type="Proteomes" id="UP001272137"/>
    </source>
</evidence>
<protein>
    <submittedName>
        <fullName evidence="2">Membrane protein</fullName>
    </submittedName>
</protein>
<accession>A0AAW9CJB9</accession>
<feature type="transmembrane region" description="Helical" evidence="1">
    <location>
        <begin position="193"/>
        <end position="213"/>
    </location>
</feature>
<evidence type="ECO:0000256" key="1">
    <source>
        <dbReference type="SAM" id="Phobius"/>
    </source>
</evidence>
<proteinExistence type="predicted"/>
<keyword evidence="1" id="KW-1133">Transmembrane helix</keyword>
<keyword evidence="1" id="KW-0472">Membrane</keyword>